<dbReference type="NCBIfam" id="TIGR00254">
    <property type="entry name" value="GGDEF"/>
    <property type="match status" value="1"/>
</dbReference>
<dbReference type="InterPro" id="IPR035965">
    <property type="entry name" value="PAS-like_dom_sf"/>
</dbReference>
<dbReference type="Pfam" id="PF00989">
    <property type="entry name" value="PAS"/>
    <property type="match status" value="1"/>
</dbReference>
<evidence type="ECO:0000259" key="4">
    <source>
        <dbReference type="PROSITE" id="PS50887"/>
    </source>
</evidence>
<evidence type="ECO:0000259" key="3">
    <source>
        <dbReference type="PROSITE" id="PS50112"/>
    </source>
</evidence>
<keyword evidence="6" id="KW-1185">Reference proteome</keyword>
<dbReference type="Pfam" id="PF00990">
    <property type="entry name" value="GGDEF"/>
    <property type="match status" value="1"/>
</dbReference>
<organism evidence="5 6">
    <name type="scientific">Pseudidiomarina piscicola</name>
    <dbReference type="NCBI Taxonomy" id="2614830"/>
    <lineage>
        <taxon>Bacteria</taxon>
        <taxon>Pseudomonadati</taxon>
        <taxon>Pseudomonadota</taxon>
        <taxon>Gammaproteobacteria</taxon>
        <taxon>Alteromonadales</taxon>
        <taxon>Idiomarinaceae</taxon>
        <taxon>Pseudidiomarina</taxon>
    </lineage>
</organism>
<feature type="domain" description="GGDEF" evidence="4">
    <location>
        <begin position="169"/>
        <end position="305"/>
    </location>
</feature>
<dbReference type="SUPFAM" id="SSF55785">
    <property type="entry name" value="PYP-like sensor domain (PAS domain)"/>
    <property type="match status" value="1"/>
</dbReference>
<dbReference type="PANTHER" id="PTHR44757">
    <property type="entry name" value="DIGUANYLATE CYCLASE DGCP"/>
    <property type="match status" value="1"/>
</dbReference>
<evidence type="ECO:0000256" key="1">
    <source>
        <dbReference type="ARBA" id="ARBA00001946"/>
    </source>
</evidence>
<reference evidence="5 6" key="1">
    <citation type="submission" date="2020-02" db="EMBL/GenBank/DDBJ databases">
        <authorList>
            <person name="Rodrigo-Torres L."/>
            <person name="Arahal R. D."/>
            <person name="Lucena T."/>
        </authorList>
    </citation>
    <scope>NUCLEOTIDE SEQUENCE [LARGE SCALE GENOMIC DNA]</scope>
    <source>
        <strain evidence="5 6">CECT 9734</strain>
    </source>
</reference>
<proteinExistence type="predicted"/>
<accession>A0A6S6WMU8</accession>
<dbReference type="PROSITE" id="PS50112">
    <property type="entry name" value="PAS"/>
    <property type="match status" value="1"/>
</dbReference>
<dbReference type="AlphaFoldDB" id="A0A6S6WMU8"/>
<dbReference type="PROSITE" id="PS50887">
    <property type="entry name" value="GGDEF"/>
    <property type="match status" value="1"/>
</dbReference>
<dbReference type="InterPro" id="IPR000014">
    <property type="entry name" value="PAS"/>
</dbReference>
<dbReference type="NCBIfam" id="TIGR00229">
    <property type="entry name" value="sensory_box"/>
    <property type="match status" value="1"/>
</dbReference>
<dbReference type="FunFam" id="3.30.70.270:FF:000001">
    <property type="entry name" value="Diguanylate cyclase domain protein"/>
    <property type="match status" value="1"/>
</dbReference>
<dbReference type="GO" id="GO:0052621">
    <property type="term" value="F:diguanylate cyclase activity"/>
    <property type="evidence" value="ECO:0007669"/>
    <property type="project" value="UniProtKB-EC"/>
</dbReference>
<dbReference type="CDD" id="cd00130">
    <property type="entry name" value="PAS"/>
    <property type="match status" value="1"/>
</dbReference>
<dbReference type="GO" id="GO:0006355">
    <property type="term" value="P:regulation of DNA-templated transcription"/>
    <property type="evidence" value="ECO:0007669"/>
    <property type="project" value="InterPro"/>
</dbReference>
<dbReference type="RefSeq" id="WP_173919833.1">
    <property type="nucleotide sequence ID" value="NZ_CADCXY010000001.1"/>
</dbReference>
<dbReference type="PANTHER" id="PTHR44757:SF2">
    <property type="entry name" value="BIOFILM ARCHITECTURE MAINTENANCE PROTEIN MBAA"/>
    <property type="match status" value="1"/>
</dbReference>
<dbReference type="Proteomes" id="UP000481517">
    <property type="component" value="Unassembled WGS sequence"/>
</dbReference>
<evidence type="ECO:0000313" key="5">
    <source>
        <dbReference type="EMBL" id="CAB0150288.1"/>
    </source>
</evidence>
<keyword evidence="2" id="KW-0175">Coiled coil</keyword>
<dbReference type="InterPro" id="IPR052155">
    <property type="entry name" value="Biofilm_reg_signaling"/>
</dbReference>
<dbReference type="InterPro" id="IPR013767">
    <property type="entry name" value="PAS_fold"/>
</dbReference>
<dbReference type="EC" id="2.7.7.65" evidence="5"/>
<dbReference type="Gene3D" id="3.30.70.270">
    <property type="match status" value="1"/>
</dbReference>
<dbReference type="InterPro" id="IPR043128">
    <property type="entry name" value="Rev_trsase/Diguanyl_cyclase"/>
</dbReference>
<dbReference type="CDD" id="cd01949">
    <property type="entry name" value="GGDEF"/>
    <property type="match status" value="1"/>
</dbReference>
<gene>
    <name evidence="5" type="primary">ydaM_1</name>
    <name evidence="5" type="ORF">PSI9734_00841</name>
</gene>
<dbReference type="InterPro" id="IPR029787">
    <property type="entry name" value="Nucleotide_cyclase"/>
</dbReference>
<dbReference type="SMART" id="SM00091">
    <property type="entry name" value="PAS"/>
    <property type="match status" value="1"/>
</dbReference>
<feature type="coiled-coil region" evidence="2">
    <location>
        <begin position="115"/>
        <end position="142"/>
    </location>
</feature>
<comment type="cofactor">
    <cofactor evidence="1">
        <name>Mg(2+)</name>
        <dbReference type="ChEBI" id="CHEBI:18420"/>
    </cofactor>
</comment>
<sequence length="310" mass="34858">MKDERDLSELIEIIPDAAIVVNQDGMIVLVNQLAAELFGYRHDELLKAPLDNLLPESMRSQHKFHVASFFNTQQSRPMGRGFRFLGQRKDQSTFNVDIMLSHVEVKQNSYAIAFIRDATQARETEEKIRRQLEHERKQAATDFLTGVANRRAFHQELAQEITEARLRPHKFNVALIDLDNFKGLNDSLGHEEGDRALQAIANAVCSAVRGSDFVARIGGDEFATIHPGSTLDEGMTILERARAQVLKVSAENNWNISISVGICYCASDTPIDHEDYRVETILRLADAAMYKGKRAGKNQITTIEFSSIDS</sequence>
<protein>
    <submittedName>
        <fullName evidence="5">Putative diguanylate cyclase YdaM</fullName>
        <ecNumber evidence="5">2.7.7.65</ecNumber>
    </submittedName>
</protein>
<dbReference type="EMBL" id="CADCXY010000001">
    <property type="protein sequence ID" value="CAB0150288.1"/>
    <property type="molecule type" value="Genomic_DNA"/>
</dbReference>
<evidence type="ECO:0000313" key="6">
    <source>
        <dbReference type="Proteomes" id="UP000481517"/>
    </source>
</evidence>
<feature type="domain" description="PAS" evidence="3">
    <location>
        <begin position="3"/>
        <end position="57"/>
    </location>
</feature>
<keyword evidence="5" id="KW-0808">Transferase</keyword>
<dbReference type="SUPFAM" id="SSF55073">
    <property type="entry name" value="Nucleotide cyclase"/>
    <property type="match status" value="1"/>
</dbReference>
<dbReference type="Gene3D" id="3.30.450.20">
    <property type="entry name" value="PAS domain"/>
    <property type="match status" value="1"/>
</dbReference>
<dbReference type="SMART" id="SM00267">
    <property type="entry name" value="GGDEF"/>
    <property type="match status" value="1"/>
</dbReference>
<name>A0A6S6WMU8_9GAMM</name>
<dbReference type="InterPro" id="IPR000160">
    <property type="entry name" value="GGDEF_dom"/>
</dbReference>
<evidence type="ECO:0000256" key="2">
    <source>
        <dbReference type="SAM" id="Coils"/>
    </source>
</evidence>
<keyword evidence="5" id="KW-0548">Nucleotidyltransferase</keyword>